<name>A0A0N4Z8A1_PARTI</name>
<reference evidence="2" key="1">
    <citation type="submission" date="2017-02" db="UniProtKB">
        <authorList>
            <consortium name="WormBaseParasite"/>
        </authorList>
    </citation>
    <scope>IDENTIFICATION</scope>
</reference>
<evidence type="ECO:0000313" key="1">
    <source>
        <dbReference type="Proteomes" id="UP000038045"/>
    </source>
</evidence>
<keyword evidence="1" id="KW-1185">Reference proteome</keyword>
<sequence>MLISLKIRINSIKVNVSKRKTLESLKYCPKHYKLSDECPTRSYEYYIKNLRDNIPDIASVDPTNMMEYQRIQSYIIVLIVSLNGGRPEIPYKCVCDDVDAFTFTKDEVGKNKVWWNIKFAEKSSLTPSIQMMYSEIVEKYIKSELAFRKAIVRHHFSSGLPETTMDNFKNNALVNKTVKNV</sequence>
<accession>A0A0N4Z8A1</accession>
<dbReference type="Proteomes" id="UP000038045">
    <property type="component" value="Unplaced"/>
</dbReference>
<protein>
    <submittedName>
        <fullName evidence="2">Mab-21 domain-containing protein</fullName>
    </submittedName>
</protein>
<proteinExistence type="predicted"/>
<dbReference type="WBParaSite" id="PTRK_0000349000.1">
    <property type="protein sequence ID" value="PTRK_0000349000.1"/>
    <property type="gene ID" value="PTRK_0000349000"/>
</dbReference>
<organism evidence="1 2">
    <name type="scientific">Parastrongyloides trichosuri</name>
    <name type="common">Possum-specific nematode worm</name>
    <dbReference type="NCBI Taxonomy" id="131310"/>
    <lineage>
        <taxon>Eukaryota</taxon>
        <taxon>Metazoa</taxon>
        <taxon>Ecdysozoa</taxon>
        <taxon>Nematoda</taxon>
        <taxon>Chromadorea</taxon>
        <taxon>Rhabditida</taxon>
        <taxon>Tylenchina</taxon>
        <taxon>Panagrolaimomorpha</taxon>
        <taxon>Strongyloidoidea</taxon>
        <taxon>Strongyloididae</taxon>
        <taxon>Parastrongyloides</taxon>
    </lineage>
</organism>
<dbReference type="AlphaFoldDB" id="A0A0N4Z8A1"/>
<evidence type="ECO:0000313" key="2">
    <source>
        <dbReference type="WBParaSite" id="PTRK_0000349000.1"/>
    </source>
</evidence>